<keyword evidence="6" id="KW-1185">Reference proteome</keyword>
<evidence type="ECO:0000313" key="6">
    <source>
        <dbReference type="Proteomes" id="UP001057498"/>
    </source>
</evidence>
<evidence type="ECO:0000256" key="3">
    <source>
        <dbReference type="SAM" id="Phobius"/>
    </source>
</evidence>
<reference evidence="5" key="1">
    <citation type="submission" date="2022-04" db="EMBL/GenBank/DDBJ databases">
        <title>Whole genome sequence of Sphaerotilus sp. FB-5.</title>
        <authorList>
            <person name="Takeda M."/>
            <person name="Narihara S."/>
            <person name="Akimoto M."/>
            <person name="Akimoto R."/>
            <person name="Nishiyashiki S."/>
            <person name="Murakami T."/>
        </authorList>
    </citation>
    <scope>NUCLEOTIDE SEQUENCE</scope>
    <source>
        <strain evidence="5">FB-5</strain>
    </source>
</reference>
<evidence type="ECO:0000259" key="4">
    <source>
        <dbReference type="SMART" id="SM00062"/>
    </source>
</evidence>
<dbReference type="EMBL" id="AP025730">
    <property type="protein sequence ID" value="BDI05366.1"/>
    <property type="molecule type" value="Genomic_DNA"/>
</dbReference>
<feature type="transmembrane region" description="Helical" evidence="3">
    <location>
        <begin position="12"/>
        <end position="35"/>
    </location>
</feature>
<organism evidence="5 6">
    <name type="scientific">Sphaerotilus microaerophilus</name>
    <dbReference type="NCBI Taxonomy" id="2914710"/>
    <lineage>
        <taxon>Bacteria</taxon>
        <taxon>Pseudomonadati</taxon>
        <taxon>Pseudomonadota</taxon>
        <taxon>Betaproteobacteria</taxon>
        <taxon>Burkholderiales</taxon>
        <taxon>Sphaerotilaceae</taxon>
        <taxon>Sphaerotilus</taxon>
    </lineage>
</organism>
<feature type="region of interest" description="Disordered" evidence="2">
    <location>
        <begin position="277"/>
        <end position="298"/>
    </location>
</feature>
<sequence>MDKEARHSLGVSAWIVAVLAGMVIGVVMVLAPPAWVVPDRSADAPQRLRVAYSIELPYAGVGLEGRVFGESPDVLRAVLTRAGPPEPEWVHLEFGQLIHELRMGRIDLIAAGLFAAPERAMLITFSRPTARVQMGLLVTAFNPMGLHRLEDLRDRPQAWLAVIRGSVEASLAGAAGIDDSRLLKVPDVQSGIAAVRSNRAAGFALSAPSLRWAMRVSGAPGGELADPFQAPAMAGAAGLPAYAMRLGDERLPRLDAALAGFLGSPAHQRLAQAYGFQPDELPIAPARPPAPTAQEGRP</sequence>
<dbReference type="PANTHER" id="PTHR35936">
    <property type="entry name" value="MEMBRANE-BOUND LYTIC MUREIN TRANSGLYCOSYLASE F"/>
    <property type="match status" value="1"/>
</dbReference>
<dbReference type="Pfam" id="PF00497">
    <property type="entry name" value="SBP_bac_3"/>
    <property type="match status" value="1"/>
</dbReference>
<dbReference type="Gene3D" id="3.40.190.10">
    <property type="entry name" value="Periplasmic binding protein-like II"/>
    <property type="match status" value="2"/>
</dbReference>
<accession>A0ABM7YLN7</accession>
<keyword evidence="3" id="KW-0472">Membrane</keyword>
<dbReference type="SUPFAM" id="SSF53850">
    <property type="entry name" value="Periplasmic binding protein-like II"/>
    <property type="match status" value="1"/>
</dbReference>
<feature type="domain" description="Solute-binding protein family 3/N-terminal" evidence="4">
    <location>
        <begin position="47"/>
        <end position="278"/>
    </location>
</feature>
<gene>
    <name evidence="5" type="ORF">CATMQ487_23360</name>
</gene>
<protein>
    <submittedName>
        <fullName evidence="5">ABC transporter substrate-binding protein</fullName>
    </submittedName>
</protein>
<dbReference type="SMART" id="SM00062">
    <property type="entry name" value="PBPb"/>
    <property type="match status" value="1"/>
</dbReference>
<dbReference type="PANTHER" id="PTHR35936:SF17">
    <property type="entry name" value="ARGININE-BINDING EXTRACELLULAR PROTEIN ARTP"/>
    <property type="match status" value="1"/>
</dbReference>
<evidence type="ECO:0000313" key="5">
    <source>
        <dbReference type="EMBL" id="BDI05366.1"/>
    </source>
</evidence>
<keyword evidence="3" id="KW-0812">Transmembrane</keyword>
<dbReference type="Proteomes" id="UP001057498">
    <property type="component" value="Chromosome"/>
</dbReference>
<name>A0ABM7YLN7_9BURK</name>
<keyword evidence="1" id="KW-0732">Signal</keyword>
<proteinExistence type="predicted"/>
<dbReference type="RefSeq" id="WP_251973757.1">
    <property type="nucleotide sequence ID" value="NZ_AP025730.1"/>
</dbReference>
<evidence type="ECO:0000256" key="1">
    <source>
        <dbReference type="ARBA" id="ARBA00022729"/>
    </source>
</evidence>
<dbReference type="InterPro" id="IPR001638">
    <property type="entry name" value="Solute-binding_3/MltF_N"/>
</dbReference>
<keyword evidence="3" id="KW-1133">Transmembrane helix</keyword>
<evidence type="ECO:0000256" key="2">
    <source>
        <dbReference type="SAM" id="MobiDB-lite"/>
    </source>
</evidence>